<protein>
    <submittedName>
        <fullName evidence="2">Uncharacterized protein</fullName>
    </submittedName>
</protein>
<dbReference type="AlphaFoldDB" id="A0A0E9WYK2"/>
<sequence>MQNEFVYFECNIELFWALVCLVMNIPELLCAIIVPLYITYLMTRIFYAMDHGDEMLNFQSFVSETWYDTFLSLVLINQVKTLHK</sequence>
<proteinExistence type="predicted"/>
<reference evidence="2" key="2">
    <citation type="journal article" date="2015" name="Fish Shellfish Immunol.">
        <title>Early steps in the European eel (Anguilla anguilla)-Vibrio vulnificus interaction in the gills: Role of the RtxA13 toxin.</title>
        <authorList>
            <person name="Callol A."/>
            <person name="Pajuelo D."/>
            <person name="Ebbesson L."/>
            <person name="Teles M."/>
            <person name="MacKenzie S."/>
            <person name="Amaro C."/>
        </authorList>
    </citation>
    <scope>NUCLEOTIDE SEQUENCE</scope>
</reference>
<reference evidence="2" key="1">
    <citation type="submission" date="2014-11" db="EMBL/GenBank/DDBJ databases">
        <authorList>
            <person name="Amaro Gonzalez C."/>
        </authorList>
    </citation>
    <scope>NUCLEOTIDE SEQUENCE</scope>
</reference>
<accession>A0A0E9WYK2</accession>
<feature type="transmembrane region" description="Helical" evidence="1">
    <location>
        <begin position="14"/>
        <end position="38"/>
    </location>
</feature>
<evidence type="ECO:0000256" key="1">
    <source>
        <dbReference type="SAM" id="Phobius"/>
    </source>
</evidence>
<evidence type="ECO:0000313" key="2">
    <source>
        <dbReference type="EMBL" id="JAH95256.1"/>
    </source>
</evidence>
<keyword evidence="1" id="KW-0812">Transmembrane</keyword>
<dbReference type="EMBL" id="GBXM01013321">
    <property type="protein sequence ID" value="JAH95256.1"/>
    <property type="molecule type" value="Transcribed_RNA"/>
</dbReference>
<keyword evidence="1" id="KW-0472">Membrane</keyword>
<keyword evidence="1" id="KW-1133">Transmembrane helix</keyword>
<name>A0A0E9WYK2_ANGAN</name>
<organism evidence="2">
    <name type="scientific">Anguilla anguilla</name>
    <name type="common">European freshwater eel</name>
    <name type="synonym">Muraena anguilla</name>
    <dbReference type="NCBI Taxonomy" id="7936"/>
    <lineage>
        <taxon>Eukaryota</taxon>
        <taxon>Metazoa</taxon>
        <taxon>Chordata</taxon>
        <taxon>Craniata</taxon>
        <taxon>Vertebrata</taxon>
        <taxon>Euteleostomi</taxon>
        <taxon>Actinopterygii</taxon>
        <taxon>Neopterygii</taxon>
        <taxon>Teleostei</taxon>
        <taxon>Anguilliformes</taxon>
        <taxon>Anguillidae</taxon>
        <taxon>Anguilla</taxon>
    </lineage>
</organism>